<dbReference type="Proteomes" id="UP000030762">
    <property type="component" value="Unassembled WGS sequence"/>
</dbReference>
<evidence type="ECO:0000313" key="1">
    <source>
        <dbReference type="EMBL" id="EQC29003.1"/>
    </source>
</evidence>
<keyword evidence="2" id="KW-1185">Reference proteome</keyword>
<reference evidence="1 2" key="1">
    <citation type="submission" date="2012-04" db="EMBL/GenBank/DDBJ databases">
        <title>The Genome Sequence of Saprolegnia declina VS20.</title>
        <authorList>
            <consortium name="The Broad Institute Genome Sequencing Platform"/>
            <person name="Russ C."/>
            <person name="Nusbaum C."/>
            <person name="Tyler B."/>
            <person name="van West P."/>
            <person name="Dieguez-Uribeondo J."/>
            <person name="de Bruijn I."/>
            <person name="Tripathy S."/>
            <person name="Jiang R."/>
            <person name="Young S.K."/>
            <person name="Zeng Q."/>
            <person name="Gargeya S."/>
            <person name="Fitzgerald M."/>
            <person name="Haas B."/>
            <person name="Abouelleil A."/>
            <person name="Alvarado L."/>
            <person name="Arachchi H.M."/>
            <person name="Berlin A."/>
            <person name="Chapman S.B."/>
            <person name="Goldberg J."/>
            <person name="Griggs A."/>
            <person name="Gujja S."/>
            <person name="Hansen M."/>
            <person name="Howarth C."/>
            <person name="Imamovic A."/>
            <person name="Larimer J."/>
            <person name="McCowen C."/>
            <person name="Montmayeur A."/>
            <person name="Murphy C."/>
            <person name="Neiman D."/>
            <person name="Pearson M."/>
            <person name="Priest M."/>
            <person name="Roberts A."/>
            <person name="Saif S."/>
            <person name="Shea T."/>
            <person name="Sisk P."/>
            <person name="Sykes S."/>
            <person name="Wortman J."/>
            <person name="Nusbaum C."/>
            <person name="Birren B."/>
        </authorList>
    </citation>
    <scope>NUCLEOTIDE SEQUENCE [LARGE SCALE GENOMIC DNA]</scope>
    <source>
        <strain evidence="1 2">VS20</strain>
    </source>
</reference>
<dbReference type="VEuPathDB" id="FungiDB:SDRG_13338"/>
<evidence type="ECO:0000313" key="2">
    <source>
        <dbReference type="Proteomes" id="UP000030762"/>
    </source>
</evidence>
<dbReference type="AlphaFoldDB" id="T0RA49"/>
<accession>T0RA49</accession>
<dbReference type="InParanoid" id="T0RA49"/>
<dbReference type="OMA" id="RISFPWH"/>
<proteinExistence type="predicted"/>
<sequence length="170" mass="18806">MSVPARGAAAVTLRPALQALKQRAEIALEKRSGDVVVFSKNLDDSNVGVTDVSFEHRKDEKQVSLYFTSKPEGLLAYRHAAAKLSHIEGVDLQYTPQFGQSRISFPWHTFWALAETEQLGQLSPRGEPLLQLTPRDLHDAMDPSQDATGTGETWTQHFVDIEGVHNPTDA</sequence>
<organism evidence="1 2">
    <name type="scientific">Saprolegnia diclina (strain VS20)</name>
    <dbReference type="NCBI Taxonomy" id="1156394"/>
    <lineage>
        <taxon>Eukaryota</taxon>
        <taxon>Sar</taxon>
        <taxon>Stramenopiles</taxon>
        <taxon>Oomycota</taxon>
        <taxon>Saprolegniomycetes</taxon>
        <taxon>Saprolegniales</taxon>
        <taxon>Saprolegniaceae</taxon>
        <taxon>Saprolegnia</taxon>
    </lineage>
</organism>
<dbReference type="GeneID" id="19954065"/>
<name>T0RA49_SAPDV</name>
<dbReference type="EMBL" id="JH767189">
    <property type="protein sequence ID" value="EQC29003.1"/>
    <property type="molecule type" value="Genomic_DNA"/>
</dbReference>
<gene>
    <name evidence="1" type="ORF">SDRG_13338</name>
</gene>
<dbReference type="OrthoDB" id="60324at2759"/>
<dbReference type="RefSeq" id="XP_008617642.1">
    <property type="nucleotide sequence ID" value="XM_008619420.1"/>
</dbReference>
<protein>
    <submittedName>
        <fullName evidence="1">Uncharacterized protein</fullName>
    </submittedName>
</protein>